<dbReference type="InterPro" id="IPR036097">
    <property type="entry name" value="HisK_dim/P_sf"/>
</dbReference>
<dbReference type="EC" id="2.7.13.3" evidence="3"/>
<dbReference type="FunFam" id="3.30.565.10:FF:000006">
    <property type="entry name" value="Sensor histidine kinase WalK"/>
    <property type="match status" value="1"/>
</dbReference>
<dbReference type="Gene3D" id="3.30.565.10">
    <property type="entry name" value="Histidine kinase-like ATPase, C-terminal domain"/>
    <property type="match status" value="1"/>
</dbReference>
<name>A0A8J2VE07_9BACL</name>
<dbReference type="InterPro" id="IPR004358">
    <property type="entry name" value="Sig_transdc_His_kin-like_C"/>
</dbReference>
<dbReference type="SMART" id="SM00304">
    <property type="entry name" value="HAMP"/>
    <property type="match status" value="1"/>
</dbReference>
<keyword evidence="9 17" id="KW-0418">Kinase</keyword>
<dbReference type="Gene3D" id="1.10.287.130">
    <property type="match status" value="1"/>
</dbReference>
<dbReference type="FunFam" id="1.10.287.130:FF:000001">
    <property type="entry name" value="Two-component sensor histidine kinase"/>
    <property type="match status" value="1"/>
</dbReference>
<evidence type="ECO:0000256" key="1">
    <source>
        <dbReference type="ARBA" id="ARBA00000085"/>
    </source>
</evidence>
<feature type="domain" description="Histidine kinase" evidence="15">
    <location>
        <begin position="226"/>
        <end position="442"/>
    </location>
</feature>
<dbReference type="GO" id="GO:0005524">
    <property type="term" value="F:ATP binding"/>
    <property type="evidence" value="ECO:0007669"/>
    <property type="project" value="UniProtKB-KW"/>
</dbReference>
<comment type="subcellular location">
    <subcellularLocation>
        <location evidence="2">Cell membrane</location>
        <topology evidence="2">Multi-pass membrane protein</topology>
    </subcellularLocation>
</comment>
<reference evidence="17" key="2">
    <citation type="submission" date="2020-09" db="EMBL/GenBank/DDBJ databases">
        <authorList>
            <person name="Sun Q."/>
            <person name="Zhou Y."/>
        </authorList>
    </citation>
    <scope>NUCLEOTIDE SEQUENCE</scope>
    <source>
        <strain evidence="17">CGMCC 1.15179</strain>
    </source>
</reference>
<evidence type="ECO:0000256" key="12">
    <source>
        <dbReference type="ARBA" id="ARBA00023012"/>
    </source>
</evidence>
<dbReference type="Pfam" id="PF00512">
    <property type="entry name" value="HisKA"/>
    <property type="match status" value="1"/>
</dbReference>
<organism evidence="17 18">
    <name type="scientific">Marinithermofilum abyssi</name>
    <dbReference type="NCBI Taxonomy" id="1571185"/>
    <lineage>
        <taxon>Bacteria</taxon>
        <taxon>Bacillati</taxon>
        <taxon>Bacillota</taxon>
        <taxon>Bacilli</taxon>
        <taxon>Bacillales</taxon>
        <taxon>Thermoactinomycetaceae</taxon>
        <taxon>Marinithermofilum</taxon>
    </lineage>
</organism>
<dbReference type="PANTHER" id="PTHR45436">
    <property type="entry name" value="SENSOR HISTIDINE KINASE YKOH"/>
    <property type="match status" value="1"/>
</dbReference>
<feature type="transmembrane region" description="Helical" evidence="14">
    <location>
        <begin position="141"/>
        <end position="163"/>
    </location>
</feature>
<dbReference type="InterPro" id="IPR050428">
    <property type="entry name" value="TCS_sensor_his_kinase"/>
</dbReference>
<evidence type="ECO:0000313" key="17">
    <source>
        <dbReference type="EMBL" id="GGE27057.1"/>
    </source>
</evidence>
<dbReference type="InterPro" id="IPR003594">
    <property type="entry name" value="HATPase_dom"/>
</dbReference>
<keyword evidence="7 14" id="KW-0812">Transmembrane</keyword>
<dbReference type="InterPro" id="IPR036890">
    <property type="entry name" value="HATPase_C_sf"/>
</dbReference>
<proteinExistence type="predicted"/>
<evidence type="ECO:0000256" key="10">
    <source>
        <dbReference type="ARBA" id="ARBA00022840"/>
    </source>
</evidence>
<evidence type="ECO:0000313" key="18">
    <source>
        <dbReference type="Proteomes" id="UP000625210"/>
    </source>
</evidence>
<dbReference type="PROSITE" id="PS50885">
    <property type="entry name" value="HAMP"/>
    <property type="match status" value="1"/>
</dbReference>
<evidence type="ECO:0000256" key="3">
    <source>
        <dbReference type="ARBA" id="ARBA00012438"/>
    </source>
</evidence>
<dbReference type="CDD" id="cd00075">
    <property type="entry name" value="HATPase"/>
    <property type="match status" value="1"/>
</dbReference>
<evidence type="ECO:0000256" key="11">
    <source>
        <dbReference type="ARBA" id="ARBA00022989"/>
    </source>
</evidence>
<dbReference type="SUPFAM" id="SSF158472">
    <property type="entry name" value="HAMP domain-like"/>
    <property type="match status" value="1"/>
</dbReference>
<dbReference type="Pfam" id="PF00672">
    <property type="entry name" value="HAMP"/>
    <property type="match status" value="1"/>
</dbReference>
<keyword evidence="12" id="KW-0902">Two-component regulatory system</keyword>
<sequence>MSVSMLLAILALFHVFVYKLSEGMILKTEQGVLRNKLDILAQIAGADSKETQSARTWLPAFAEAGQAIRLVKNGRVEAQINKGIHSSLFLPTRQPSATVSRVVKHQGKRFSVLAVPIHTDKGTRIELYTDFTSVQRYLDTLLTALMIGSSILLLVVSAGGYLMSAIALNPVRRISQTVKKLDPSHLDSRLIVPDTRDEIAEMSRTFNQLLDRIYESVERQRQFVADASHELRTPVSVIRGYTNLLRRWGKEDPQVIKEALEAIDQEAARMERMTAHLLMLARFEDLGTIRGSEWVELNEVCGQRVRHWRNLLSDRRLIFTPFSQPLQIPVARSDLEKLLDILLDNAGKYSRRNSTITVTVTSVMGEAKLVVEDTGEGIPREAIPHVFERFYRASQARVKEKSGSGLGLAIARQIVEAYGGRITLDSREGEWTRVEVILPISH</sequence>
<evidence type="ECO:0000256" key="5">
    <source>
        <dbReference type="ARBA" id="ARBA00022553"/>
    </source>
</evidence>
<gene>
    <name evidence="17" type="ORF">GCM10011571_31600</name>
</gene>
<dbReference type="Pfam" id="PF02518">
    <property type="entry name" value="HATPase_c"/>
    <property type="match status" value="1"/>
</dbReference>
<dbReference type="InterPro" id="IPR003660">
    <property type="entry name" value="HAMP_dom"/>
</dbReference>
<evidence type="ECO:0000256" key="4">
    <source>
        <dbReference type="ARBA" id="ARBA00022475"/>
    </source>
</evidence>
<evidence type="ECO:0000256" key="6">
    <source>
        <dbReference type="ARBA" id="ARBA00022679"/>
    </source>
</evidence>
<dbReference type="CDD" id="cd00082">
    <property type="entry name" value="HisKA"/>
    <property type="match status" value="1"/>
</dbReference>
<dbReference type="SMART" id="SM00387">
    <property type="entry name" value="HATPase_c"/>
    <property type="match status" value="1"/>
</dbReference>
<dbReference type="PANTHER" id="PTHR45436:SF5">
    <property type="entry name" value="SENSOR HISTIDINE KINASE TRCS"/>
    <property type="match status" value="1"/>
</dbReference>
<dbReference type="SUPFAM" id="SSF55874">
    <property type="entry name" value="ATPase domain of HSP90 chaperone/DNA topoisomerase II/histidine kinase"/>
    <property type="match status" value="1"/>
</dbReference>
<dbReference type="CDD" id="cd06225">
    <property type="entry name" value="HAMP"/>
    <property type="match status" value="1"/>
</dbReference>
<evidence type="ECO:0000256" key="14">
    <source>
        <dbReference type="SAM" id="Phobius"/>
    </source>
</evidence>
<dbReference type="EMBL" id="BMHQ01000013">
    <property type="protein sequence ID" value="GGE27057.1"/>
    <property type="molecule type" value="Genomic_DNA"/>
</dbReference>
<comment type="caution">
    <text evidence="17">The sequence shown here is derived from an EMBL/GenBank/DDBJ whole genome shotgun (WGS) entry which is preliminary data.</text>
</comment>
<comment type="catalytic activity">
    <reaction evidence="1">
        <text>ATP + protein L-histidine = ADP + protein N-phospho-L-histidine.</text>
        <dbReference type="EC" id="2.7.13.3"/>
    </reaction>
</comment>
<evidence type="ECO:0000256" key="7">
    <source>
        <dbReference type="ARBA" id="ARBA00022692"/>
    </source>
</evidence>
<accession>A0A8J2VE07</accession>
<keyword evidence="13 14" id="KW-0472">Membrane</keyword>
<keyword evidence="11 14" id="KW-1133">Transmembrane helix</keyword>
<dbReference type="InterPro" id="IPR005467">
    <property type="entry name" value="His_kinase_dom"/>
</dbReference>
<dbReference type="AlphaFoldDB" id="A0A8J2VE07"/>
<feature type="domain" description="HAMP" evidence="16">
    <location>
        <begin position="165"/>
        <end position="218"/>
    </location>
</feature>
<protein>
    <recommendedName>
        <fullName evidence="3">histidine kinase</fullName>
        <ecNumber evidence="3">2.7.13.3</ecNumber>
    </recommendedName>
</protein>
<keyword evidence="4" id="KW-1003">Cell membrane</keyword>
<evidence type="ECO:0000256" key="2">
    <source>
        <dbReference type="ARBA" id="ARBA00004651"/>
    </source>
</evidence>
<reference evidence="17" key="1">
    <citation type="journal article" date="2014" name="Int. J. Syst. Evol. Microbiol.">
        <title>Complete genome sequence of Corynebacterium casei LMG S-19264T (=DSM 44701T), isolated from a smear-ripened cheese.</title>
        <authorList>
            <consortium name="US DOE Joint Genome Institute (JGI-PGF)"/>
            <person name="Walter F."/>
            <person name="Albersmeier A."/>
            <person name="Kalinowski J."/>
            <person name="Ruckert C."/>
        </authorList>
    </citation>
    <scope>NUCLEOTIDE SEQUENCE</scope>
    <source>
        <strain evidence="17">CGMCC 1.15179</strain>
    </source>
</reference>
<evidence type="ECO:0000256" key="8">
    <source>
        <dbReference type="ARBA" id="ARBA00022741"/>
    </source>
</evidence>
<evidence type="ECO:0000256" key="9">
    <source>
        <dbReference type="ARBA" id="ARBA00022777"/>
    </source>
</evidence>
<evidence type="ECO:0000259" key="15">
    <source>
        <dbReference type="PROSITE" id="PS50109"/>
    </source>
</evidence>
<dbReference type="GO" id="GO:0000155">
    <property type="term" value="F:phosphorelay sensor kinase activity"/>
    <property type="evidence" value="ECO:0007669"/>
    <property type="project" value="InterPro"/>
</dbReference>
<dbReference type="PRINTS" id="PR00344">
    <property type="entry name" value="BCTRLSENSOR"/>
</dbReference>
<dbReference type="SUPFAM" id="SSF47384">
    <property type="entry name" value="Homodimeric domain of signal transducing histidine kinase"/>
    <property type="match status" value="1"/>
</dbReference>
<dbReference type="PROSITE" id="PS50109">
    <property type="entry name" value="HIS_KIN"/>
    <property type="match status" value="1"/>
</dbReference>
<dbReference type="GO" id="GO:0005886">
    <property type="term" value="C:plasma membrane"/>
    <property type="evidence" value="ECO:0007669"/>
    <property type="project" value="UniProtKB-SubCell"/>
</dbReference>
<evidence type="ECO:0000256" key="13">
    <source>
        <dbReference type="ARBA" id="ARBA00023136"/>
    </source>
</evidence>
<keyword evidence="6" id="KW-0808">Transferase</keyword>
<dbReference type="InterPro" id="IPR003661">
    <property type="entry name" value="HisK_dim/P_dom"/>
</dbReference>
<evidence type="ECO:0000259" key="16">
    <source>
        <dbReference type="PROSITE" id="PS50885"/>
    </source>
</evidence>
<dbReference type="Proteomes" id="UP000625210">
    <property type="component" value="Unassembled WGS sequence"/>
</dbReference>
<keyword evidence="8" id="KW-0547">Nucleotide-binding</keyword>
<keyword evidence="18" id="KW-1185">Reference proteome</keyword>
<keyword evidence="5" id="KW-0597">Phosphoprotein</keyword>
<dbReference type="Gene3D" id="6.10.340.10">
    <property type="match status" value="1"/>
</dbReference>
<keyword evidence="10" id="KW-0067">ATP-binding</keyword>
<dbReference type="SMART" id="SM00388">
    <property type="entry name" value="HisKA"/>
    <property type="match status" value="1"/>
</dbReference>